<sequence>MGYHCTMATEKSLILLLPSHFHSPPIYRKVPRNVSFKCCNESSSLCISTKDVLSGLAACFILISPTNQALATELSHNNNLCQIASTADNIPTLNLDEGSNLMMMKGMTARNFDPVRYSGRWYEVASLKRGFAGQGQEDCHCTQGVYTVDMATPAIQVDTFCVHGGPDGYITGIRGRVQCLSEEDTEKNETDLERKEMIKEKCYLRFPTLPFIPKEPYDVLDTDYDNFALVSGAKDKSFIQIYSRTPNPGKDFIEKYKLVLADFGYDASKIKDTPQDCEVSDSRLAAMMSMNGMQQALTNQFPDLELKSAVEFNPFTSVFDTFKKLVQLYFKQL</sequence>
<organism evidence="3 4">
    <name type="scientific">Tagetes erecta</name>
    <name type="common">African marigold</name>
    <dbReference type="NCBI Taxonomy" id="13708"/>
    <lineage>
        <taxon>Eukaryota</taxon>
        <taxon>Viridiplantae</taxon>
        <taxon>Streptophyta</taxon>
        <taxon>Embryophyta</taxon>
        <taxon>Tracheophyta</taxon>
        <taxon>Spermatophyta</taxon>
        <taxon>Magnoliopsida</taxon>
        <taxon>eudicotyledons</taxon>
        <taxon>Gunneridae</taxon>
        <taxon>Pentapetalae</taxon>
        <taxon>asterids</taxon>
        <taxon>campanulids</taxon>
        <taxon>Asterales</taxon>
        <taxon>Asteraceae</taxon>
        <taxon>Asteroideae</taxon>
        <taxon>Heliantheae alliance</taxon>
        <taxon>Tageteae</taxon>
        <taxon>Tagetes</taxon>
    </lineage>
</organism>
<proteinExistence type="inferred from homology"/>
<dbReference type="EMBL" id="JAUHHV010000006">
    <property type="protein sequence ID" value="KAK1422348.1"/>
    <property type="molecule type" value="Genomic_DNA"/>
</dbReference>
<feature type="domain" description="Lipocalin/cytosolic fatty-acid binding" evidence="2">
    <location>
        <begin position="115"/>
        <end position="275"/>
    </location>
</feature>
<accession>A0AAD8KIZ1</accession>
<reference evidence="3" key="1">
    <citation type="journal article" date="2023" name="bioRxiv">
        <title>Improved chromosome-level genome assembly for marigold (Tagetes erecta).</title>
        <authorList>
            <person name="Jiang F."/>
            <person name="Yuan L."/>
            <person name="Wang S."/>
            <person name="Wang H."/>
            <person name="Xu D."/>
            <person name="Wang A."/>
            <person name="Fan W."/>
        </authorList>
    </citation>
    <scope>NUCLEOTIDE SEQUENCE</scope>
    <source>
        <strain evidence="3">WSJ</strain>
        <tissue evidence="3">Leaf</tissue>
    </source>
</reference>
<comment type="caution">
    <text evidence="3">The sequence shown here is derived from an EMBL/GenBank/DDBJ whole genome shotgun (WGS) entry which is preliminary data.</text>
</comment>
<comment type="similarity">
    <text evidence="1">Belongs to the calycin superfamily. Lipocalin family.</text>
</comment>
<evidence type="ECO:0000313" key="4">
    <source>
        <dbReference type="Proteomes" id="UP001229421"/>
    </source>
</evidence>
<dbReference type="Pfam" id="PF08212">
    <property type="entry name" value="Lipocalin_2"/>
    <property type="match status" value="1"/>
</dbReference>
<dbReference type="PROSITE" id="PS00213">
    <property type="entry name" value="LIPOCALIN"/>
    <property type="match status" value="1"/>
</dbReference>
<dbReference type="PANTHER" id="PTHR11430">
    <property type="entry name" value="LIPOCALIN"/>
    <property type="match status" value="1"/>
</dbReference>
<gene>
    <name evidence="3" type="ORF">QVD17_25398</name>
</gene>
<dbReference type="GO" id="GO:0036094">
    <property type="term" value="F:small molecule binding"/>
    <property type="evidence" value="ECO:0007669"/>
    <property type="project" value="InterPro"/>
</dbReference>
<keyword evidence="4" id="KW-1185">Reference proteome</keyword>
<protein>
    <recommendedName>
        <fullName evidence="2">Lipocalin/cytosolic fatty-acid binding domain-containing protein</fullName>
    </recommendedName>
</protein>
<evidence type="ECO:0000259" key="2">
    <source>
        <dbReference type="Pfam" id="PF08212"/>
    </source>
</evidence>
<dbReference type="InterPro" id="IPR022272">
    <property type="entry name" value="Lipocalin_CS"/>
</dbReference>
<dbReference type="Proteomes" id="UP001229421">
    <property type="component" value="Unassembled WGS sequence"/>
</dbReference>
<dbReference type="InterPro" id="IPR002345">
    <property type="entry name" value="Lipocalin"/>
</dbReference>
<dbReference type="PANTHER" id="PTHR11430:SF32">
    <property type="entry name" value="CHLOROPLASTIC LIPOCALIN"/>
    <property type="match status" value="1"/>
</dbReference>
<name>A0AAD8KIZ1_TARER</name>
<dbReference type="InterPro" id="IPR012674">
    <property type="entry name" value="Calycin"/>
</dbReference>
<evidence type="ECO:0000256" key="1">
    <source>
        <dbReference type="ARBA" id="ARBA00006889"/>
    </source>
</evidence>
<dbReference type="InterPro" id="IPR000566">
    <property type="entry name" value="Lipocln_cytosolic_FA-bd_dom"/>
</dbReference>
<dbReference type="SUPFAM" id="SSF50814">
    <property type="entry name" value="Lipocalins"/>
    <property type="match status" value="1"/>
</dbReference>
<dbReference type="AlphaFoldDB" id="A0AAD8KIZ1"/>
<dbReference type="Gene3D" id="2.40.128.20">
    <property type="match status" value="1"/>
</dbReference>
<evidence type="ECO:0000313" key="3">
    <source>
        <dbReference type="EMBL" id="KAK1422348.1"/>
    </source>
</evidence>